<dbReference type="AlphaFoldDB" id="A0A392SFD4"/>
<accession>A0A392SFD4</accession>
<evidence type="ECO:0000313" key="1">
    <source>
        <dbReference type="EMBL" id="MCI47611.1"/>
    </source>
</evidence>
<sequence length="39" mass="4353">MPSLKAQWRTTGAKSNYNYRHLSGILHENTVVLTTHGIG</sequence>
<reference evidence="1 2" key="1">
    <citation type="journal article" date="2018" name="Front. Plant Sci.">
        <title>Red Clover (Trifolium pratense) and Zigzag Clover (T. medium) - A Picture of Genomic Similarities and Differences.</title>
        <authorList>
            <person name="Dluhosova J."/>
            <person name="Istvanek J."/>
            <person name="Nedelnik J."/>
            <person name="Repkova J."/>
        </authorList>
    </citation>
    <scope>NUCLEOTIDE SEQUENCE [LARGE SCALE GENOMIC DNA]</scope>
    <source>
        <strain evidence="2">cv. 10/8</strain>
        <tissue evidence="1">Leaf</tissue>
    </source>
</reference>
<proteinExistence type="predicted"/>
<dbReference type="EMBL" id="LXQA010374492">
    <property type="protein sequence ID" value="MCI47611.1"/>
    <property type="molecule type" value="Genomic_DNA"/>
</dbReference>
<name>A0A392SFD4_9FABA</name>
<comment type="caution">
    <text evidence="1">The sequence shown here is derived from an EMBL/GenBank/DDBJ whole genome shotgun (WGS) entry which is preliminary data.</text>
</comment>
<feature type="non-terminal residue" evidence="1">
    <location>
        <position position="39"/>
    </location>
</feature>
<dbReference type="Proteomes" id="UP000265520">
    <property type="component" value="Unassembled WGS sequence"/>
</dbReference>
<evidence type="ECO:0000313" key="2">
    <source>
        <dbReference type="Proteomes" id="UP000265520"/>
    </source>
</evidence>
<organism evidence="1 2">
    <name type="scientific">Trifolium medium</name>
    <dbReference type="NCBI Taxonomy" id="97028"/>
    <lineage>
        <taxon>Eukaryota</taxon>
        <taxon>Viridiplantae</taxon>
        <taxon>Streptophyta</taxon>
        <taxon>Embryophyta</taxon>
        <taxon>Tracheophyta</taxon>
        <taxon>Spermatophyta</taxon>
        <taxon>Magnoliopsida</taxon>
        <taxon>eudicotyledons</taxon>
        <taxon>Gunneridae</taxon>
        <taxon>Pentapetalae</taxon>
        <taxon>rosids</taxon>
        <taxon>fabids</taxon>
        <taxon>Fabales</taxon>
        <taxon>Fabaceae</taxon>
        <taxon>Papilionoideae</taxon>
        <taxon>50 kb inversion clade</taxon>
        <taxon>NPAAA clade</taxon>
        <taxon>Hologalegina</taxon>
        <taxon>IRL clade</taxon>
        <taxon>Trifolieae</taxon>
        <taxon>Trifolium</taxon>
    </lineage>
</organism>
<keyword evidence="2" id="KW-1185">Reference proteome</keyword>
<protein>
    <submittedName>
        <fullName evidence="1">Uncharacterized protein</fullName>
    </submittedName>
</protein>